<dbReference type="GO" id="GO:0005737">
    <property type="term" value="C:cytoplasm"/>
    <property type="evidence" value="ECO:0007669"/>
    <property type="project" value="TreeGrafter"/>
</dbReference>
<dbReference type="UniPathway" id="UPA00143"/>
<sequence length="389" mass="45740">MEKTLYELIKKYKCCICDRLLSIPPIVILNVDEGKELYKCGRCKWIIYGTSRWSRNRFLEEVAQKLYFSCPYPLCLKRIPQRRLEEHEENCHYRTIRCPLFDDNCCRNILVEGIADHFENKHKKVIRLVESTGNSFEVLNDTNNILLLQKENMFFFVYILEESMVAVLATRRSKYTKFSVKLKLRPNDNFVVSFDDLPVITYDDKYHCFMCIQEICHENHTRLKNIENNNIDTSYFTSDLKNDLTRNSIYKDEVRYFIKMIADETITEDPDQMTEEEDRNEGKFASQSNVEAVRRALSCPYCMAYMTAPIFTCVTGHTFCNECKPRLQKCPTCQASLDGSRNYTLEEMANDMKVSCQFDVNGCTFFDSTSNMRIHELECSLKDLPRNET</sequence>
<evidence type="ECO:0000259" key="5">
    <source>
        <dbReference type="PROSITE" id="PS50089"/>
    </source>
</evidence>
<proteinExistence type="predicted"/>
<dbReference type="Pfam" id="PF21362">
    <property type="entry name" value="Sina_RING"/>
    <property type="match status" value="1"/>
</dbReference>
<evidence type="ECO:0000256" key="4">
    <source>
        <dbReference type="PROSITE-ProRule" id="PRU00175"/>
    </source>
</evidence>
<dbReference type="InterPro" id="IPR013083">
    <property type="entry name" value="Znf_RING/FYVE/PHD"/>
</dbReference>
<dbReference type="EMBL" id="GALX01003971">
    <property type="protein sequence ID" value="JAB64495.1"/>
    <property type="molecule type" value="Transcribed_RNA"/>
</dbReference>
<protein>
    <submittedName>
        <fullName evidence="6">E3 ubiquitin-protein ligase siah-1</fullName>
    </submittedName>
</protein>
<dbReference type="InterPro" id="IPR004162">
    <property type="entry name" value="SINA-like_animal"/>
</dbReference>
<dbReference type="GO" id="GO:0061630">
    <property type="term" value="F:ubiquitin protein ligase activity"/>
    <property type="evidence" value="ECO:0007669"/>
    <property type="project" value="TreeGrafter"/>
</dbReference>
<dbReference type="PANTHER" id="PTHR45877:SF2">
    <property type="entry name" value="E3 UBIQUITIN-PROTEIN LIGASE SINA-RELATED"/>
    <property type="match status" value="1"/>
</dbReference>
<dbReference type="Gene3D" id="3.30.40.10">
    <property type="entry name" value="Zinc/RING finger domain, C3HC4 (zinc finger)"/>
    <property type="match status" value="2"/>
</dbReference>
<accession>V5G3A4</accession>
<evidence type="ECO:0000256" key="2">
    <source>
        <dbReference type="ARBA" id="ARBA00022771"/>
    </source>
</evidence>
<dbReference type="GO" id="GO:0043161">
    <property type="term" value="P:proteasome-mediated ubiquitin-dependent protein catabolic process"/>
    <property type="evidence" value="ECO:0007669"/>
    <property type="project" value="TreeGrafter"/>
</dbReference>
<keyword evidence="3" id="KW-0862">Zinc</keyword>
<dbReference type="GO" id="GO:0016567">
    <property type="term" value="P:protein ubiquitination"/>
    <property type="evidence" value="ECO:0007669"/>
    <property type="project" value="UniProtKB-UniPathway"/>
</dbReference>
<evidence type="ECO:0000256" key="3">
    <source>
        <dbReference type="ARBA" id="ARBA00022833"/>
    </source>
</evidence>
<dbReference type="AlphaFoldDB" id="V5G3A4"/>
<dbReference type="SUPFAM" id="SSF57850">
    <property type="entry name" value="RING/U-box"/>
    <property type="match status" value="1"/>
</dbReference>
<evidence type="ECO:0000256" key="1">
    <source>
        <dbReference type="ARBA" id="ARBA00022723"/>
    </source>
</evidence>
<dbReference type="SUPFAM" id="SSF49599">
    <property type="entry name" value="TRAF domain-like"/>
    <property type="match status" value="1"/>
</dbReference>
<keyword evidence="2 4" id="KW-0863">Zinc-finger</keyword>
<dbReference type="Pfam" id="PF21361">
    <property type="entry name" value="Sina_ZnF"/>
    <property type="match status" value="1"/>
</dbReference>
<dbReference type="InterPro" id="IPR049548">
    <property type="entry name" value="Sina-like_RING"/>
</dbReference>
<dbReference type="PANTHER" id="PTHR45877">
    <property type="entry name" value="E3 UBIQUITIN-PROTEIN LIGASE SIAH2"/>
    <property type="match status" value="1"/>
</dbReference>
<dbReference type="InterPro" id="IPR001841">
    <property type="entry name" value="Znf_RING"/>
</dbReference>
<dbReference type="GO" id="GO:0008270">
    <property type="term" value="F:zinc ion binding"/>
    <property type="evidence" value="ECO:0007669"/>
    <property type="project" value="UniProtKB-KW"/>
</dbReference>
<gene>
    <name evidence="6" type="primary">SIAH1</name>
</gene>
<evidence type="ECO:0000313" key="6">
    <source>
        <dbReference type="EMBL" id="JAB64495.1"/>
    </source>
</evidence>
<keyword evidence="1" id="KW-0479">Metal-binding</keyword>
<dbReference type="GO" id="GO:0031624">
    <property type="term" value="F:ubiquitin conjugating enzyme binding"/>
    <property type="evidence" value="ECO:0007669"/>
    <property type="project" value="TreeGrafter"/>
</dbReference>
<reference evidence="6" key="1">
    <citation type="submission" date="2013-07" db="EMBL/GenBank/DDBJ databases">
        <title>Midgut Transcriptome Profiling of Anoplphora glabripennis, a Lignocellulose Degrading, Wood-Boring Cerambycid.</title>
        <authorList>
            <person name="Scully E.D."/>
            <person name="Hoover K."/>
            <person name="Carlson J.E."/>
            <person name="Tien M."/>
            <person name="Geib S.M."/>
        </authorList>
    </citation>
    <scope>NUCLEOTIDE SEQUENCE</scope>
</reference>
<organism evidence="6">
    <name type="scientific">Anoplophora glabripennis</name>
    <name type="common">Asian longhorn beetle</name>
    <name type="synonym">Anoplophora nobilis</name>
    <dbReference type="NCBI Taxonomy" id="217634"/>
    <lineage>
        <taxon>Eukaryota</taxon>
        <taxon>Metazoa</taxon>
        <taxon>Ecdysozoa</taxon>
        <taxon>Arthropoda</taxon>
        <taxon>Hexapoda</taxon>
        <taxon>Insecta</taxon>
        <taxon>Pterygota</taxon>
        <taxon>Neoptera</taxon>
        <taxon>Endopterygota</taxon>
        <taxon>Coleoptera</taxon>
        <taxon>Polyphaga</taxon>
        <taxon>Cucujiformia</taxon>
        <taxon>Chrysomeloidea</taxon>
        <taxon>Cerambycidae</taxon>
        <taxon>Lamiinae</taxon>
        <taxon>Lamiini</taxon>
        <taxon>Anoplophora</taxon>
    </lineage>
</organism>
<feature type="domain" description="RING-type" evidence="5">
    <location>
        <begin position="299"/>
        <end position="334"/>
    </location>
</feature>
<name>V5G3A4_ANOGL</name>
<dbReference type="PROSITE" id="PS50089">
    <property type="entry name" value="ZF_RING_2"/>
    <property type="match status" value="1"/>
</dbReference>